<dbReference type="EMBL" id="BAHD01000057">
    <property type="protein sequence ID" value="GAB97134.1"/>
    <property type="molecule type" value="Genomic_DNA"/>
</dbReference>
<gene>
    <name evidence="4 6" type="primary">cysH</name>
    <name evidence="6" type="ORF">KILIM_057_00250</name>
</gene>
<feature type="binding site" evidence="4">
    <location>
        <position position="139"/>
    </location>
    <ligand>
        <name>[4Fe-4S] cluster</name>
        <dbReference type="ChEBI" id="CHEBI:49883"/>
    </ligand>
</feature>
<reference evidence="6 7" key="1">
    <citation type="submission" date="2012-08" db="EMBL/GenBank/DDBJ databases">
        <title>Whole genome shotgun sequence of Kineosphaera limosa NBRC 100340.</title>
        <authorList>
            <person name="Yoshida I."/>
            <person name="Isaki S."/>
            <person name="Hosoyama A."/>
            <person name="Tsuchikane K."/>
            <person name="Katsumata H."/>
            <person name="Ando Y."/>
            <person name="Ohji S."/>
            <person name="Hamada M."/>
            <person name="Tamura T."/>
            <person name="Yamazoe A."/>
            <person name="Yamazaki S."/>
            <person name="Fujita N."/>
        </authorList>
    </citation>
    <scope>NUCLEOTIDE SEQUENCE [LARGE SCALE GENOMIC DNA]</scope>
    <source>
        <strain evidence="6 7">NBRC 100340</strain>
    </source>
</reference>
<evidence type="ECO:0000256" key="4">
    <source>
        <dbReference type="HAMAP-Rule" id="MF_00063"/>
    </source>
</evidence>
<keyword evidence="4" id="KW-0408">Iron</keyword>
<keyword evidence="2 4" id="KW-0560">Oxidoreductase</keyword>
<comment type="cofactor">
    <cofactor evidence="4">
        <name>[4Fe-4S] cluster</name>
        <dbReference type="ChEBI" id="CHEBI:49883"/>
    </cofactor>
    <text evidence="4">Binds 1 [4Fe-4S] cluster per subunit.</text>
</comment>
<dbReference type="Pfam" id="PF01507">
    <property type="entry name" value="PAPS_reduct"/>
    <property type="match status" value="1"/>
</dbReference>
<keyword evidence="7" id="KW-1185">Reference proteome</keyword>
<dbReference type="OrthoDB" id="9794018at2"/>
<proteinExistence type="inferred from homology"/>
<dbReference type="STRING" id="1184609.KILIM_057_00250"/>
<dbReference type="RefSeq" id="WP_006593666.1">
    <property type="nucleotide sequence ID" value="NZ_BAHD01000057.1"/>
</dbReference>
<dbReference type="CDD" id="cd23945">
    <property type="entry name" value="PAPS_reductase"/>
    <property type="match status" value="1"/>
</dbReference>
<organism evidence="6 7">
    <name type="scientific">Kineosphaera limosa NBRC 100340</name>
    <dbReference type="NCBI Taxonomy" id="1184609"/>
    <lineage>
        <taxon>Bacteria</taxon>
        <taxon>Bacillati</taxon>
        <taxon>Actinomycetota</taxon>
        <taxon>Actinomycetes</taxon>
        <taxon>Micrococcales</taxon>
        <taxon>Dermatophilaceae</taxon>
        <taxon>Kineosphaera</taxon>
    </lineage>
</organism>
<dbReference type="NCBIfam" id="TIGR00434">
    <property type="entry name" value="cysH"/>
    <property type="match status" value="1"/>
</dbReference>
<dbReference type="PIRSF" id="PIRSF000857">
    <property type="entry name" value="PAPS_reductase"/>
    <property type="match status" value="1"/>
</dbReference>
<dbReference type="NCBIfam" id="NF002537">
    <property type="entry name" value="PRK02090.1"/>
    <property type="match status" value="1"/>
</dbReference>
<feature type="binding site" evidence="4">
    <location>
        <position position="138"/>
    </location>
    <ligand>
        <name>[4Fe-4S] cluster</name>
        <dbReference type="ChEBI" id="CHEBI:49883"/>
    </ligand>
</feature>
<dbReference type="GO" id="GO:0043866">
    <property type="term" value="F:adenylyl-sulfate reductase (thioredoxin) activity"/>
    <property type="evidence" value="ECO:0007669"/>
    <property type="project" value="UniProtKB-EC"/>
</dbReference>
<comment type="similarity">
    <text evidence="1 4">Belongs to the PAPS reductase family. CysH subfamily.</text>
</comment>
<name>K6XE75_9MICO</name>
<dbReference type="GO" id="GO:0046872">
    <property type="term" value="F:metal ion binding"/>
    <property type="evidence" value="ECO:0007669"/>
    <property type="project" value="UniProtKB-KW"/>
</dbReference>
<dbReference type="EC" id="1.8.4.10" evidence="4"/>
<evidence type="ECO:0000313" key="7">
    <source>
        <dbReference type="Proteomes" id="UP000008366"/>
    </source>
</evidence>
<evidence type="ECO:0000256" key="2">
    <source>
        <dbReference type="ARBA" id="ARBA00023002"/>
    </source>
</evidence>
<dbReference type="Gene3D" id="3.40.50.620">
    <property type="entry name" value="HUPs"/>
    <property type="match status" value="1"/>
</dbReference>
<sequence length="251" mass="26870">MTAQITGRSPLRSAAELEEIAAAGIAELGIVNPTKNGPGRDADAADVIAWAAATFGPTWALTASMQDTVLAHLVARVAPGTDVLFLETGYHFAETLATRDAVRERYAVNVIDLRAEQTPAEQDEAYGADLFASNPDLCCLLRKETPLDEAMENYEAWATGLRRAEAVTRAGTRQIAFDARRQRVKIAPLAGWSDADVAAYVAEHDVIVNPLVAQGYPSIGCAPCTRKVLPGEDARAGRWAGTAKIECGIHR</sequence>
<comment type="catalytic activity">
    <reaction evidence="4">
        <text>[thioredoxin]-disulfide + sulfite + AMP + 2 H(+) = adenosine 5'-phosphosulfate + [thioredoxin]-dithiol</text>
        <dbReference type="Rhea" id="RHEA:21976"/>
        <dbReference type="Rhea" id="RHEA-COMP:10698"/>
        <dbReference type="Rhea" id="RHEA-COMP:10700"/>
        <dbReference type="ChEBI" id="CHEBI:15378"/>
        <dbReference type="ChEBI" id="CHEBI:17359"/>
        <dbReference type="ChEBI" id="CHEBI:29950"/>
        <dbReference type="ChEBI" id="CHEBI:50058"/>
        <dbReference type="ChEBI" id="CHEBI:58243"/>
        <dbReference type="ChEBI" id="CHEBI:456215"/>
        <dbReference type="EC" id="1.8.4.10"/>
    </reaction>
</comment>
<comment type="subcellular location">
    <subcellularLocation>
        <location evidence="4">Cytoplasm</location>
    </subcellularLocation>
</comment>
<evidence type="ECO:0000256" key="1">
    <source>
        <dbReference type="ARBA" id="ARBA00009732"/>
    </source>
</evidence>
<dbReference type="Proteomes" id="UP000008366">
    <property type="component" value="Unassembled WGS sequence"/>
</dbReference>
<evidence type="ECO:0000256" key="3">
    <source>
        <dbReference type="ARBA" id="ARBA00024327"/>
    </source>
</evidence>
<accession>K6XE75</accession>
<dbReference type="InterPro" id="IPR014729">
    <property type="entry name" value="Rossmann-like_a/b/a_fold"/>
</dbReference>
<dbReference type="PANTHER" id="PTHR46509">
    <property type="entry name" value="PHOSPHOADENOSINE PHOSPHOSULFATE REDUCTASE"/>
    <property type="match status" value="1"/>
</dbReference>
<keyword evidence="4" id="KW-0479">Metal-binding</keyword>
<dbReference type="InterPro" id="IPR002500">
    <property type="entry name" value="PAPS_reduct_dom"/>
</dbReference>
<dbReference type="GO" id="GO:0005737">
    <property type="term" value="C:cytoplasm"/>
    <property type="evidence" value="ECO:0007669"/>
    <property type="project" value="UniProtKB-SubCell"/>
</dbReference>
<feature type="domain" description="Phosphoadenosine phosphosulphate reductase" evidence="5">
    <location>
        <begin position="64"/>
        <end position="227"/>
    </location>
</feature>
<keyword evidence="4" id="KW-0411">Iron-sulfur</keyword>
<feature type="binding site" evidence="4">
    <location>
        <position position="224"/>
    </location>
    <ligand>
        <name>[4Fe-4S] cluster</name>
        <dbReference type="ChEBI" id="CHEBI:49883"/>
    </ligand>
</feature>
<comment type="function">
    <text evidence="4">Catalyzes the formation of sulfite from adenosine 5'-phosphosulfate (APS) using thioredoxin as an electron donor.</text>
</comment>
<dbReference type="InterPro" id="IPR004511">
    <property type="entry name" value="PAPS/APS_Rdtase"/>
</dbReference>
<dbReference type="HAMAP" id="MF_00063">
    <property type="entry name" value="CysH"/>
    <property type="match status" value="1"/>
</dbReference>
<keyword evidence="4" id="KW-0963">Cytoplasm</keyword>
<evidence type="ECO:0000259" key="5">
    <source>
        <dbReference type="Pfam" id="PF01507"/>
    </source>
</evidence>
<dbReference type="GO" id="GO:0019379">
    <property type="term" value="P:sulfate assimilation, phosphoadenylyl sulfate reduction by phosphoadenylyl-sulfate reductase (thioredoxin)"/>
    <property type="evidence" value="ECO:0007669"/>
    <property type="project" value="UniProtKB-UniRule"/>
</dbReference>
<dbReference type="eggNOG" id="COG0175">
    <property type="taxonomic scope" value="Bacteria"/>
</dbReference>
<dbReference type="GO" id="GO:0051539">
    <property type="term" value="F:4 iron, 4 sulfur cluster binding"/>
    <property type="evidence" value="ECO:0007669"/>
    <property type="project" value="UniProtKB-UniRule"/>
</dbReference>
<comment type="pathway">
    <text evidence="3 4">Sulfur metabolism; hydrogen sulfide biosynthesis; sulfite from sulfate.</text>
</comment>
<dbReference type="PANTHER" id="PTHR46509:SF1">
    <property type="entry name" value="PHOSPHOADENOSINE PHOSPHOSULFATE REDUCTASE"/>
    <property type="match status" value="1"/>
</dbReference>
<comment type="caution">
    <text evidence="6">The sequence shown here is derived from an EMBL/GenBank/DDBJ whole genome shotgun (WGS) entry which is preliminary data.</text>
</comment>
<feature type="active site" description="Nucleophile; cysteine thiosulfonate intermediate" evidence="4">
    <location>
        <position position="247"/>
    </location>
</feature>
<feature type="binding site" evidence="4">
    <location>
        <position position="221"/>
    </location>
    <ligand>
        <name>[4Fe-4S] cluster</name>
        <dbReference type="ChEBI" id="CHEBI:49883"/>
    </ligand>
</feature>
<dbReference type="GO" id="GO:0004604">
    <property type="term" value="F:phosphoadenylyl-sulfate reductase (thioredoxin) activity"/>
    <property type="evidence" value="ECO:0007669"/>
    <property type="project" value="UniProtKB-UniRule"/>
</dbReference>
<evidence type="ECO:0000313" key="6">
    <source>
        <dbReference type="EMBL" id="GAB97134.1"/>
    </source>
</evidence>
<dbReference type="SUPFAM" id="SSF52402">
    <property type="entry name" value="Adenine nucleotide alpha hydrolases-like"/>
    <property type="match status" value="1"/>
</dbReference>
<protein>
    <recommendedName>
        <fullName evidence="4">Adenosine 5'-phosphosulfate reductase</fullName>
        <shortName evidence="4">APS reductase</shortName>
        <ecNumber evidence="4">1.8.4.10</ecNumber>
    </recommendedName>
    <alternativeName>
        <fullName evidence="4">5'-adenylylsulfate reductase</fullName>
    </alternativeName>
    <alternativeName>
        <fullName evidence="4">Thioredoxin-dependent 5'-adenylylsulfate reductase</fullName>
    </alternativeName>
</protein>
<dbReference type="AlphaFoldDB" id="K6XE75"/>
<dbReference type="GO" id="GO:0070814">
    <property type="term" value="P:hydrogen sulfide biosynthetic process"/>
    <property type="evidence" value="ECO:0007669"/>
    <property type="project" value="UniProtKB-UniRule"/>
</dbReference>